<reference evidence="3" key="2">
    <citation type="submission" date="2023-11" db="UniProtKB">
        <authorList>
            <consortium name="WormBaseParasite"/>
        </authorList>
    </citation>
    <scope>IDENTIFICATION</scope>
</reference>
<dbReference type="InterPro" id="IPR050115">
    <property type="entry name" value="Proteasome_alpha"/>
</dbReference>
<name>A0AA85IU34_TRIRE</name>
<keyword evidence="1" id="KW-0647">Proteasome</keyword>
<accession>A0AA85IU34</accession>
<dbReference type="SUPFAM" id="SSF56235">
    <property type="entry name" value="N-terminal nucleophile aminohydrolases (Ntn hydrolases)"/>
    <property type="match status" value="1"/>
</dbReference>
<dbReference type="InterPro" id="IPR001353">
    <property type="entry name" value="Proteasome_sua/b"/>
</dbReference>
<evidence type="ECO:0000313" key="2">
    <source>
        <dbReference type="Proteomes" id="UP000050795"/>
    </source>
</evidence>
<dbReference type="Pfam" id="PF00227">
    <property type="entry name" value="Proteasome"/>
    <property type="match status" value="1"/>
</dbReference>
<evidence type="ECO:0000256" key="1">
    <source>
        <dbReference type="ARBA" id="ARBA00022942"/>
    </source>
</evidence>
<proteinExistence type="predicted"/>
<protein>
    <recommendedName>
        <fullName evidence="4">Proteasome endopeptidase complex</fullName>
    </recommendedName>
</protein>
<dbReference type="InterPro" id="IPR029055">
    <property type="entry name" value="Ntn_hydrolases_N"/>
</dbReference>
<dbReference type="Gene3D" id="3.60.20.10">
    <property type="entry name" value="Glutamine Phosphoribosylpyrophosphate, subunit 1, domain 1"/>
    <property type="match status" value="1"/>
</dbReference>
<evidence type="ECO:0008006" key="4">
    <source>
        <dbReference type="Google" id="ProtNLM"/>
    </source>
</evidence>
<dbReference type="GO" id="GO:0051603">
    <property type="term" value="P:proteolysis involved in protein catabolic process"/>
    <property type="evidence" value="ECO:0007669"/>
    <property type="project" value="InterPro"/>
</dbReference>
<dbReference type="WBParaSite" id="TREG1_103310.1">
    <property type="protein sequence ID" value="TREG1_103310.1"/>
    <property type="gene ID" value="TREG1_103310"/>
</dbReference>
<organism evidence="2 3">
    <name type="scientific">Trichobilharzia regenti</name>
    <name type="common">Nasal bird schistosome</name>
    <dbReference type="NCBI Taxonomy" id="157069"/>
    <lineage>
        <taxon>Eukaryota</taxon>
        <taxon>Metazoa</taxon>
        <taxon>Spiralia</taxon>
        <taxon>Lophotrochozoa</taxon>
        <taxon>Platyhelminthes</taxon>
        <taxon>Trematoda</taxon>
        <taxon>Digenea</taxon>
        <taxon>Strigeidida</taxon>
        <taxon>Schistosomatoidea</taxon>
        <taxon>Schistosomatidae</taxon>
        <taxon>Trichobilharzia</taxon>
    </lineage>
</organism>
<sequence length="77" mass="8355">MHAHTLYSAVRPFGVSVLLGSYEGDGPHLYVIEPSGLSFAYFGCAIGKAKQNATTEIEKLKINDLSPEELIKEAAKM</sequence>
<reference evidence="2" key="1">
    <citation type="submission" date="2022-06" db="EMBL/GenBank/DDBJ databases">
        <authorList>
            <person name="Berger JAMES D."/>
            <person name="Berger JAMES D."/>
        </authorList>
    </citation>
    <scope>NUCLEOTIDE SEQUENCE [LARGE SCALE GENOMIC DNA]</scope>
</reference>
<dbReference type="AlphaFoldDB" id="A0AA85IU34"/>
<dbReference type="PANTHER" id="PTHR11599">
    <property type="entry name" value="PROTEASOME SUBUNIT ALPHA/BETA"/>
    <property type="match status" value="1"/>
</dbReference>
<dbReference type="Proteomes" id="UP000050795">
    <property type="component" value="Unassembled WGS sequence"/>
</dbReference>
<keyword evidence="2" id="KW-1185">Reference proteome</keyword>
<evidence type="ECO:0000313" key="3">
    <source>
        <dbReference type="WBParaSite" id="TREG1_103310.1"/>
    </source>
</evidence>
<dbReference type="GO" id="GO:0005839">
    <property type="term" value="C:proteasome core complex"/>
    <property type="evidence" value="ECO:0007669"/>
    <property type="project" value="InterPro"/>
</dbReference>